<dbReference type="SUPFAM" id="SSF55874">
    <property type="entry name" value="ATPase domain of HSP90 chaperone/DNA topoisomerase II/histidine kinase"/>
    <property type="match status" value="1"/>
</dbReference>
<dbReference type="RefSeq" id="WP_341628332.1">
    <property type="nucleotide sequence ID" value="NZ_JBAKBA010000026.1"/>
</dbReference>
<keyword evidence="5" id="KW-1133">Transmembrane helix</keyword>
<keyword evidence="5" id="KW-0812">Transmembrane</keyword>
<dbReference type="SUPFAM" id="SSF47384">
    <property type="entry name" value="Homodimeric domain of signal transducing histidine kinase"/>
    <property type="match status" value="1"/>
</dbReference>
<gene>
    <name evidence="8" type="ORF">V6255_11740</name>
</gene>
<dbReference type="Gene3D" id="3.40.50.2300">
    <property type="match status" value="1"/>
</dbReference>
<evidence type="ECO:0000313" key="8">
    <source>
        <dbReference type="EMBL" id="MEL0659809.1"/>
    </source>
</evidence>
<evidence type="ECO:0000256" key="2">
    <source>
        <dbReference type="ARBA" id="ARBA00012438"/>
    </source>
</evidence>
<dbReference type="CDD" id="cd00082">
    <property type="entry name" value="HisKA"/>
    <property type="match status" value="1"/>
</dbReference>
<dbReference type="InterPro" id="IPR036890">
    <property type="entry name" value="HATPase_C_sf"/>
</dbReference>
<dbReference type="InterPro" id="IPR036097">
    <property type="entry name" value="HisK_dim/P_sf"/>
</dbReference>
<accession>A0ABU9HD45</accession>
<feature type="transmembrane region" description="Helical" evidence="5">
    <location>
        <begin position="52"/>
        <end position="70"/>
    </location>
</feature>
<dbReference type="SMART" id="SM00448">
    <property type="entry name" value="REC"/>
    <property type="match status" value="1"/>
</dbReference>
<proteinExistence type="predicted"/>
<comment type="caution">
    <text evidence="8">The sequence shown here is derived from an EMBL/GenBank/DDBJ whole genome shotgun (WGS) entry which is preliminary data.</text>
</comment>
<evidence type="ECO:0000259" key="7">
    <source>
        <dbReference type="PROSITE" id="PS50110"/>
    </source>
</evidence>
<dbReference type="EC" id="2.7.13.3" evidence="2"/>
<sequence>MQEAIPTQSQLRWQSLRPFNVIILCSFVFFFLIGIGQSYTRFGASPTFITPLFIPAIILLLCVLNLVGLIAKKDNIVQTLMPINCLSITFFVSINSHFQEHLYVSSFLYLVLLLPLFYSYLFAYSTTHLVINNIFLAICYIFASIIGNTDALAFLFNSTFLMTMCYLTIFTQSRHSKKNKQPVEIKPEQPSIINQQTGDYLKRIIHDIRQPLSSLSLYGHLLENKLTGTPQLQLAKNIKLASEELDRWLSSLLDLARMDSDTTVPQISEFTLASTLLPSIKKYQFQAFELGIQIITRLPNLTIKTDKRLFIEIIETLLNNAIIHGSQKKGTQILLSVRHYQGKALIQVWNQGAKIETSLLDNLFDEISLADNPLHNKSKGIGLGLPIAQRKAILCDTKIEVISNQRGSRFSFAVNIAENTKKHINLNKLSNHSIDYKILLIDDDQGILHALSMLLENWGYTVECADTAEEGLEKYYLNNYDLIISDYRLPNQKTGLDVIKKIKEQDDIPAVLLTGEADPGKLKEVQTTGKEINYKILNKPVKPASLRFLLKQLLK</sequence>
<feature type="transmembrane region" description="Helical" evidence="5">
    <location>
        <begin position="21"/>
        <end position="40"/>
    </location>
</feature>
<dbReference type="PROSITE" id="PS50109">
    <property type="entry name" value="HIS_KIN"/>
    <property type="match status" value="1"/>
</dbReference>
<feature type="transmembrane region" description="Helical" evidence="5">
    <location>
        <begin position="77"/>
        <end position="96"/>
    </location>
</feature>
<feature type="transmembrane region" description="Helical" evidence="5">
    <location>
        <begin position="102"/>
        <end position="122"/>
    </location>
</feature>
<dbReference type="SMART" id="SM00387">
    <property type="entry name" value="HATPase_c"/>
    <property type="match status" value="1"/>
</dbReference>
<name>A0ABU9HD45_9GAMM</name>
<dbReference type="InterPro" id="IPR005467">
    <property type="entry name" value="His_kinase_dom"/>
</dbReference>
<dbReference type="Gene3D" id="1.10.287.130">
    <property type="match status" value="1"/>
</dbReference>
<evidence type="ECO:0000259" key="6">
    <source>
        <dbReference type="PROSITE" id="PS50109"/>
    </source>
</evidence>
<dbReference type="Pfam" id="PF00512">
    <property type="entry name" value="HisKA"/>
    <property type="match status" value="1"/>
</dbReference>
<keyword evidence="3 4" id="KW-0597">Phosphoprotein</keyword>
<keyword evidence="8" id="KW-0418">Kinase</keyword>
<comment type="catalytic activity">
    <reaction evidence="1">
        <text>ATP + protein L-histidine = ADP + protein N-phospho-L-histidine.</text>
        <dbReference type="EC" id="2.7.13.3"/>
    </reaction>
</comment>
<dbReference type="EMBL" id="JBAKBA010000026">
    <property type="protein sequence ID" value="MEL0659809.1"/>
    <property type="molecule type" value="Genomic_DNA"/>
</dbReference>
<feature type="domain" description="Histidine kinase" evidence="6">
    <location>
        <begin position="203"/>
        <end position="418"/>
    </location>
</feature>
<dbReference type="InterPro" id="IPR003661">
    <property type="entry name" value="HisK_dim/P_dom"/>
</dbReference>
<dbReference type="InterPro" id="IPR003594">
    <property type="entry name" value="HATPase_dom"/>
</dbReference>
<keyword evidence="8" id="KW-0808">Transferase</keyword>
<dbReference type="InterPro" id="IPR011006">
    <property type="entry name" value="CheY-like_superfamily"/>
</dbReference>
<dbReference type="PANTHER" id="PTHR43547">
    <property type="entry name" value="TWO-COMPONENT HISTIDINE KINASE"/>
    <property type="match status" value="1"/>
</dbReference>
<dbReference type="PANTHER" id="PTHR43547:SF2">
    <property type="entry name" value="HYBRID SIGNAL TRANSDUCTION HISTIDINE KINASE C"/>
    <property type="match status" value="1"/>
</dbReference>
<evidence type="ECO:0000256" key="1">
    <source>
        <dbReference type="ARBA" id="ARBA00000085"/>
    </source>
</evidence>
<feature type="modified residue" description="4-aspartylphosphate" evidence="4">
    <location>
        <position position="486"/>
    </location>
</feature>
<feature type="domain" description="Response regulatory" evidence="7">
    <location>
        <begin position="437"/>
        <end position="554"/>
    </location>
</feature>
<protein>
    <recommendedName>
        <fullName evidence="2">histidine kinase</fullName>
        <ecNumber evidence="2">2.7.13.3</ecNumber>
    </recommendedName>
</protein>
<dbReference type="InterPro" id="IPR001789">
    <property type="entry name" value="Sig_transdc_resp-reg_receiver"/>
</dbReference>
<organism evidence="8 9">
    <name type="scientific">Psychromonas arctica</name>
    <dbReference type="NCBI Taxonomy" id="168275"/>
    <lineage>
        <taxon>Bacteria</taxon>
        <taxon>Pseudomonadati</taxon>
        <taxon>Pseudomonadota</taxon>
        <taxon>Gammaproteobacteria</taxon>
        <taxon>Alteromonadales</taxon>
        <taxon>Psychromonadaceae</taxon>
        <taxon>Psychromonas</taxon>
    </lineage>
</organism>
<dbReference type="SMART" id="SM00388">
    <property type="entry name" value="HisKA"/>
    <property type="match status" value="1"/>
</dbReference>
<dbReference type="PROSITE" id="PS50110">
    <property type="entry name" value="RESPONSE_REGULATORY"/>
    <property type="match status" value="1"/>
</dbReference>
<feature type="transmembrane region" description="Helical" evidence="5">
    <location>
        <begin position="152"/>
        <end position="170"/>
    </location>
</feature>
<evidence type="ECO:0000313" key="9">
    <source>
        <dbReference type="Proteomes" id="UP001366060"/>
    </source>
</evidence>
<keyword evidence="9" id="KW-1185">Reference proteome</keyword>
<dbReference type="Proteomes" id="UP001366060">
    <property type="component" value="Unassembled WGS sequence"/>
</dbReference>
<feature type="transmembrane region" description="Helical" evidence="5">
    <location>
        <begin position="129"/>
        <end position="146"/>
    </location>
</feature>
<keyword evidence="5" id="KW-0472">Membrane</keyword>
<dbReference type="CDD" id="cd00156">
    <property type="entry name" value="REC"/>
    <property type="match status" value="1"/>
</dbReference>
<evidence type="ECO:0000256" key="3">
    <source>
        <dbReference type="ARBA" id="ARBA00022553"/>
    </source>
</evidence>
<dbReference type="Pfam" id="PF02518">
    <property type="entry name" value="HATPase_c"/>
    <property type="match status" value="1"/>
</dbReference>
<reference evidence="8 9" key="1">
    <citation type="submission" date="2024-02" db="EMBL/GenBank/DDBJ databases">
        <title>Bacteria isolated from the canopy kelp, Nereocystis luetkeana.</title>
        <authorList>
            <person name="Pfister C.A."/>
            <person name="Younker I.T."/>
            <person name="Light S.H."/>
        </authorList>
    </citation>
    <scope>NUCLEOTIDE SEQUENCE [LARGE SCALE GENOMIC DNA]</scope>
    <source>
        <strain evidence="8 9">TI.2.07</strain>
    </source>
</reference>
<evidence type="ECO:0000256" key="5">
    <source>
        <dbReference type="SAM" id="Phobius"/>
    </source>
</evidence>
<dbReference type="SUPFAM" id="SSF52172">
    <property type="entry name" value="CheY-like"/>
    <property type="match status" value="1"/>
</dbReference>
<dbReference type="Pfam" id="PF00072">
    <property type="entry name" value="Response_reg"/>
    <property type="match status" value="1"/>
</dbReference>
<dbReference type="Gene3D" id="3.30.565.10">
    <property type="entry name" value="Histidine kinase-like ATPase, C-terminal domain"/>
    <property type="match status" value="1"/>
</dbReference>
<dbReference type="GO" id="GO:0004673">
    <property type="term" value="F:protein histidine kinase activity"/>
    <property type="evidence" value="ECO:0007669"/>
    <property type="project" value="UniProtKB-EC"/>
</dbReference>
<evidence type="ECO:0000256" key="4">
    <source>
        <dbReference type="PROSITE-ProRule" id="PRU00169"/>
    </source>
</evidence>